<sequence length="52" mass="5910">MLHHCSGLLRNRRISLPTKSSKKFSADAPNAMNRILVQHKLVIQQEQIEEAA</sequence>
<proteinExistence type="predicted"/>
<reference evidence="1" key="5">
    <citation type="journal article" date="2021" name="G3 (Bethesda)">
        <title>Aegilops tauschii genome assembly Aet v5.0 features greater sequence contiguity and improved annotation.</title>
        <authorList>
            <person name="Wang L."/>
            <person name="Zhu T."/>
            <person name="Rodriguez J.C."/>
            <person name="Deal K.R."/>
            <person name="Dubcovsky J."/>
            <person name="McGuire P.E."/>
            <person name="Lux T."/>
            <person name="Spannagl M."/>
            <person name="Mayer K.F.X."/>
            <person name="Baldrich P."/>
            <person name="Meyers B.C."/>
            <person name="Huo N."/>
            <person name="Gu Y.Q."/>
            <person name="Zhou H."/>
            <person name="Devos K.M."/>
            <person name="Bennetzen J.L."/>
            <person name="Unver T."/>
            <person name="Budak H."/>
            <person name="Gulick P.J."/>
            <person name="Galiba G."/>
            <person name="Kalapos B."/>
            <person name="Nelson D.R."/>
            <person name="Li P."/>
            <person name="You F.M."/>
            <person name="Luo M.C."/>
            <person name="Dvorak J."/>
        </authorList>
    </citation>
    <scope>NUCLEOTIDE SEQUENCE [LARGE SCALE GENOMIC DNA]</scope>
    <source>
        <strain evidence="1">cv. AL8/78</strain>
    </source>
</reference>
<reference evidence="2" key="2">
    <citation type="journal article" date="2017" name="Nat. Plants">
        <title>The Aegilops tauschii genome reveals multiple impacts of transposons.</title>
        <authorList>
            <person name="Zhao G."/>
            <person name="Zou C."/>
            <person name="Li K."/>
            <person name="Wang K."/>
            <person name="Li T."/>
            <person name="Gao L."/>
            <person name="Zhang X."/>
            <person name="Wang H."/>
            <person name="Yang Z."/>
            <person name="Liu X."/>
            <person name="Jiang W."/>
            <person name="Mao L."/>
            <person name="Kong X."/>
            <person name="Jiao Y."/>
            <person name="Jia J."/>
        </authorList>
    </citation>
    <scope>NUCLEOTIDE SEQUENCE [LARGE SCALE GENOMIC DNA]</scope>
    <source>
        <strain evidence="2">cv. AL8/78</strain>
    </source>
</reference>
<reference evidence="2" key="1">
    <citation type="journal article" date="2014" name="Science">
        <title>Ancient hybridizations among the ancestral genomes of bread wheat.</title>
        <authorList>
            <consortium name="International Wheat Genome Sequencing Consortium,"/>
            <person name="Marcussen T."/>
            <person name="Sandve S.R."/>
            <person name="Heier L."/>
            <person name="Spannagl M."/>
            <person name="Pfeifer M."/>
            <person name="Jakobsen K.S."/>
            <person name="Wulff B.B."/>
            <person name="Steuernagel B."/>
            <person name="Mayer K.F."/>
            <person name="Olsen O.A."/>
        </authorList>
    </citation>
    <scope>NUCLEOTIDE SEQUENCE [LARGE SCALE GENOMIC DNA]</scope>
    <source>
        <strain evidence="2">cv. AL8/78</strain>
    </source>
</reference>
<keyword evidence="2" id="KW-1185">Reference proteome</keyword>
<evidence type="ECO:0000313" key="1">
    <source>
        <dbReference type="EnsemblPlants" id="AET2Gv20624900.56"/>
    </source>
</evidence>
<dbReference type="EnsemblPlants" id="AET2Gv20624900.56">
    <property type="protein sequence ID" value="AET2Gv20624900.56"/>
    <property type="gene ID" value="AET2Gv20624900"/>
</dbReference>
<organism evidence="1 2">
    <name type="scientific">Aegilops tauschii subsp. strangulata</name>
    <name type="common">Goatgrass</name>
    <dbReference type="NCBI Taxonomy" id="200361"/>
    <lineage>
        <taxon>Eukaryota</taxon>
        <taxon>Viridiplantae</taxon>
        <taxon>Streptophyta</taxon>
        <taxon>Embryophyta</taxon>
        <taxon>Tracheophyta</taxon>
        <taxon>Spermatophyta</taxon>
        <taxon>Magnoliopsida</taxon>
        <taxon>Liliopsida</taxon>
        <taxon>Poales</taxon>
        <taxon>Poaceae</taxon>
        <taxon>BOP clade</taxon>
        <taxon>Pooideae</taxon>
        <taxon>Triticodae</taxon>
        <taxon>Triticeae</taxon>
        <taxon>Triticinae</taxon>
        <taxon>Aegilops</taxon>
    </lineage>
</organism>
<dbReference type="Gramene" id="AET2Gv20624900.56">
    <property type="protein sequence ID" value="AET2Gv20624900.56"/>
    <property type="gene ID" value="AET2Gv20624900"/>
</dbReference>
<reference evidence="1" key="3">
    <citation type="journal article" date="2017" name="Nature">
        <title>Genome sequence of the progenitor of the wheat D genome Aegilops tauschii.</title>
        <authorList>
            <person name="Luo M.C."/>
            <person name="Gu Y.Q."/>
            <person name="Puiu D."/>
            <person name="Wang H."/>
            <person name="Twardziok S.O."/>
            <person name="Deal K.R."/>
            <person name="Huo N."/>
            <person name="Zhu T."/>
            <person name="Wang L."/>
            <person name="Wang Y."/>
            <person name="McGuire P.E."/>
            <person name="Liu S."/>
            <person name="Long H."/>
            <person name="Ramasamy R.K."/>
            <person name="Rodriguez J.C."/>
            <person name="Van S.L."/>
            <person name="Yuan L."/>
            <person name="Wang Z."/>
            <person name="Xia Z."/>
            <person name="Xiao L."/>
            <person name="Anderson O.D."/>
            <person name="Ouyang S."/>
            <person name="Liang Y."/>
            <person name="Zimin A.V."/>
            <person name="Pertea G."/>
            <person name="Qi P."/>
            <person name="Bennetzen J.L."/>
            <person name="Dai X."/>
            <person name="Dawson M.W."/>
            <person name="Muller H.G."/>
            <person name="Kugler K."/>
            <person name="Rivarola-Duarte L."/>
            <person name="Spannagl M."/>
            <person name="Mayer K.F.X."/>
            <person name="Lu F.H."/>
            <person name="Bevan M.W."/>
            <person name="Leroy P."/>
            <person name="Li P."/>
            <person name="You F.M."/>
            <person name="Sun Q."/>
            <person name="Liu Z."/>
            <person name="Lyons E."/>
            <person name="Wicker T."/>
            <person name="Salzberg S.L."/>
            <person name="Devos K.M."/>
            <person name="Dvorak J."/>
        </authorList>
    </citation>
    <scope>NUCLEOTIDE SEQUENCE [LARGE SCALE GENOMIC DNA]</scope>
    <source>
        <strain evidence="1">cv. AL8/78</strain>
    </source>
</reference>
<dbReference type="Proteomes" id="UP000015105">
    <property type="component" value="Chromosome 2D"/>
</dbReference>
<reference evidence="1" key="4">
    <citation type="submission" date="2019-03" db="UniProtKB">
        <authorList>
            <consortium name="EnsemblPlants"/>
        </authorList>
    </citation>
    <scope>IDENTIFICATION</scope>
</reference>
<dbReference type="AlphaFoldDB" id="A0A453BTC8"/>
<name>A0A453BTC8_AEGTS</name>
<protein>
    <submittedName>
        <fullName evidence="1">Uncharacterized protein</fullName>
    </submittedName>
</protein>
<accession>A0A453BTC8</accession>
<evidence type="ECO:0000313" key="2">
    <source>
        <dbReference type="Proteomes" id="UP000015105"/>
    </source>
</evidence>